<dbReference type="PROSITE" id="PS50893">
    <property type="entry name" value="ABC_TRANSPORTER_2"/>
    <property type="match status" value="2"/>
</dbReference>
<gene>
    <name evidence="12" type="ORF">ESZ54_03845</name>
</gene>
<organism evidence="12 13">
    <name type="scientific">Vagococcus silagei</name>
    <dbReference type="NCBI Taxonomy" id="2508885"/>
    <lineage>
        <taxon>Bacteria</taxon>
        <taxon>Bacillati</taxon>
        <taxon>Bacillota</taxon>
        <taxon>Bacilli</taxon>
        <taxon>Lactobacillales</taxon>
        <taxon>Enterococcaceae</taxon>
        <taxon>Vagococcus</taxon>
    </lineage>
</organism>
<reference evidence="12 13" key="1">
    <citation type="submission" date="2019-01" db="EMBL/GenBank/DDBJ databases">
        <title>Vagococcus silagei sp. nov. isolated from brewer's grain.</title>
        <authorList>
            <person name="Guu J.-R."/>
        </authorList>
    </citation>
    <scope>NUCLEOTIDE SEQUENCE [LARGE SCALE GENOMIC DNA]</scope>
    <source>
        <strain evidence="12 13">2B-2</strain>
    </source>
</reference>
<evidence type="ECO:0000256" key="5">
    <source>
        <dbReference type="ARBA" id="ARBA00022737"/>
    </source>
</evidence>
<comment type="similarity">
    <text evidence="2">Belongs to the ABC transporter superfamily.</text>
</comment>
<dbReference type="Pfam" id="PF00005">
    <property type="entry name" value="ABC_tran"/>
    <property type="match status" value="2"/>
</dbReference>
<evidence type="ECO:0000256" key="4">
    <source>
        <dbReference type="ARBA" id="ARBA00022475"/>
    </source>
</evidence>
<evidence type="ECO:0000256" key="8">
    <source>
        <dbReference type="ARBA" id="ARBA00022967"/>
    </source>
</evidence>
<dbReference type="InterPro" id="IPR017871">
    <property type="entry name" value="ABC_transporter-like_CS"/>
</dbReference>
<dbReference type="InterPro" id="IPR003439">
    <property type="entry name" value="ABC_transporter-like_ATP-bd"/>
</dbReference>
<dbReference type="GO" id="GO:0005524">
    <property type="term" value="F:ATP binding"/>
    <property type="evidence" value="ECO:0007669"/>
    <property type="project" value="UniProtKB-KW"/>
</dbReference>
<dbReference type="GO" id="GO:0043190">
    <property type="term" value="C:ATP-binding cassette (ABC) transporter complex"/>
    <property type="evidence" value="ECO:0007669"/>
    <property type="project" value="TreeGrafter"/>
</dbReference>
<dbReference type="InterPro" id="IPR027417">
    <property type="entry name" value="P-loop_NTPase"/>
</dbReference>
<dbReference type="GO" id="GO:0042626">
    <property type="term" value="F:ATPase-coupled transmembrane transporter activity"/>
    <property type="evidence" value="ECO:0007669"/>
    <property type="project" value="TreeGrafter"/>
</dbReference>
<keyword evidence="13" id="KW-1185">Reference proteome</keyword>
<protein>
    <submittedName>
        <fullName evidence="12">ABC transporter ATP-binding protein</fullName>
    </submittedName>
</protein>
<evidence type="ECO:0000256" key="3">
    <source>
        <dbReference type="ARBA" id="ARBA00022448"/>
    </source>
</evidence>
<dbReference type="InterPro" id="IPR003593">
    <property type="entry name" value="AAA+_ATPase"/>
</dbReference>
<dbReference type="PROSITE" id="PS00211">
    <property type="entry name" value="ABC_TRANSPORTER_1"/>
    <property type="match status" value="2"/>
</dbReference>
<dbReference type="AlphaFoldDB" id="A0A4S3B9A1"/>
<name>A0A4S3B9A1_9ENTE</name>
<dbReference type="InterPro" id="IPR050095">
    <property type="entry name" value="ECF_ABC_transporter_ATP-bd"/>
</dbReference>
<sequence length="476" mass="53824">MVFLIQFSDVQFKYTQDDILNHLNLTVAEGKCVVLAGKSGSGKSTILHLLNGLIPELYPGALNGEINVMNQKLPLTDFNNYLLGVAVVFQNPNTQYFTSTVFSELAFTLENLGVDPTQIELEIQKVSQKFKLKDLLDKKIETLSGGEKQRVTFAAISMLDRPLYLFDEPSSNLDEAALLDLQTFICELKQAGKTVVIVDHRLLYLKNVADEIIILEDGKLKECLSLERLTKCTTEEMNELGLRSLVSNVQTVQPYSKKTISTSSFVIEDLTYDYDKKHDFHLDILSCEFFPGEIVGIIGANGSGKTTFSHLICGLLKSKTGTFTLDKRSLKLKDLLRQSFLVRQDVHLQLFFETVEKELMIHSKTEAEYQNILTKLNLTHLLKRHPQTLSGGEKQRLAIATALLSNKKVLIFDEPTSGLDFESMKQVTELFNWLKTMDLYILVISHDTEFLAACANRQLTFEKGSLRYDEQIIRIC</sequence>
<evidence type="ECO:0000313" key="13">
    <source>
        <dbReference type="Proteomes" id="UP000310506"/>
    </source>
</evidence>
<dbReference type="SUPFAM" id="SSF52540">
    <property type="entry name" value="P-loop containing nucleoside triphosphate hydrolases"/>
    <property type="match status" value="2"/>
</dbReference>
<keyword evidence="6" id="KW-0547">Nucleotide-binding</keyword>
<evidence type="ECO:0000256" key="10">
    <source>
        <dbReference type="ARBA" id="ARBA00025157"/>
    </source>
</evidence>
<dbReference type="InterPro" id="IPR015856">
    <property type="entry name" value="ABC_transpr_CbiO/EcfA_su"/>
</dbReference>
<comment type="caution">
    <text evidence="12">The sequence shown here is derived from an EMBL/GenBank/DDBJ whole genome shotgun (WGS) entry which is preliminary data.</text>
</comment>
<dbReference type="Gene3D" id="3.40.50.300">
    <property type="entry name" value="P-loop containing nucleotide triphosphate hydrolases"/>
    <property type="match status" value="2"/>
</dbReference>
<proteinExistence type="inferred from homology"/>
<dbReference type="PANTHER" id="PTHR43553:SF23">
    <property type="entry name" value="ABC TRANSPORTER ATP-BINDING COMPONENT"/>
    <property type="match status" value="1"/>
</dbReference>
<evidence type="ECO:0000256" key="7">
    <source>
        <dbReference type="ARBA" id="ARBA00022840"/>
    </source>
</evidence>
<keyword evidence="3" id="KW-0813">Transport</keyword>
<feature type="domain" description="ABC transporter" evidence="11">
    <location>
        <begin position="5"/>
        <end position="242"/>
    </location>
</feature>
<accession>A0A4S3B9A1</accession>
<keyword evidence="9" id="KW-0472">Membrane</keyword>
<keyword evidence="5" id="KW-0677">Repeat</keyword>
<dbReference type="GO" id="GO:0016887">
    <property type="term" value="F:ATP hydrolysis activity"/>
    <property type="evidence" value="ECO:0007669"/>
    <property type="project" value="InterPro"/>
</dbReference>
<keyword evidence="4" id="KW-1003">Cell membrane</keyword>
<comment type="subcellular location">
    <subcellularLocation>
        <location evidence="1">Cell membrane</location>
        <topology evidence="1">Peripheral membrane protein</topology>
    </subcellularLocation>
</comment>
<dbReference type="PANTHER" id="PTHR43553">
    <property type="entry name" value="HEAVY METAL TRANSPORTER"/>
    <property type="match status" value="1"/>
</dbReference>
<evidence type="ECO:0000256" key="1">
    <source>
        <dbReference type="ARBA" id="ARBA00004202"/>
    </source>
</evidence>
<keyword evidence="8" id="KW-1278">Translocase</keyword>
<dbReference type="CDD" id="cd03225">
    <property type="entry name" value="ABC_cobalt_CbiO_domain1"/>
    <property type="match status" value="1"/>
</dbReference>
<feature type="domain" description="ABC transporter" evidence="11">
    <location>
        <begin position="265"/>
        <end position="475"/>
    </location>
</feature>
<keyword evidence="7 12" id="KW-0067">ATP-binding</keyword>
<dbReference type="SMART" id="SM00382">
    <property type="entry name" value="AAA"/>
    <property type="match status" value="2"/>
</dbReference>
<comment type="function">
    <text evidence="10">Probably part of an ABC transporter complex. Responsible for energy coupling to the transport system.</text>
</comment>
<evidence type="ECO:0000313" key="12">
    <source>
        <dbReference type="EMBL" id="THB61595.1"/>
    </source>
</evidence>
<dbReference type="Proteomes" id="UP000310506">
    <property type="component" value="Unassembled WGS sequence"/>
</dbReference>
<dbReference type="OrthoDB" id="501320at2"/>
<evidence type="ECO:0000256" key="6">
    <source>
        <dbReference type="ARBA" id="ARBA00022741"/>
    </source>
</evidence>
<evidence type="ECO:0000256" key="2">
    <source>
        <dbReference type="ARBA" id="ARBA00005417"/>
    </source>
</evidence>
<evidence type="ECO:0000256" key="9">
    <source>
        <dbReference type="ARBA" id="ARBA00023136"/>
    </source>
</evidence>
<dbReference type="EMBL" id="SDGV01000010">
    <property type="protein sequence ID" value="THB61595.1"/>
    <property type="molecule type" value="Genomic_DNA"/>
</dbReference>
<evidence type="ECO:0000259" key="11">
    <source>
        <dbReference type="PROSITE" id="PS50893"/>
    </source>
</evidence>